<protein>
    <submittedName>
        <fullName evidence="1">Uncharacterized protein</fullName>
    </submittedName>
</protein>
<comment type="caution">
    <text evidence="1">The sequence shown here is derived from an EMBL/GenBank/DDBJ whole genome shotgun (WGS) entry which is preliminary data.</text>
</comment>
<reference evidence="1 2" key="1">
    <citation type="submission" date="2020-04" db="EMBL/GenBank/DDBJ databases">
        <title>Whole-genome sequencing of Vibrio spp. from China reveals different genetic environments of blaCTX-M-14 among diverse lineages.</title>
        <authorList>
            <person name="Zheng Z."/>
            <person name="Ye L."/>
            <person name="Chen S."/>
        </authorList>
    </citation>
    <scope>NUCLEOTIDE SEQUENCE [LARGE SCALE GENOMIC DNA]</scope>
    <source>
        <strain evidence="1 2">Vb0551</strain>
    </source>
</reference>
<dbReference type="Proteomes" id="UP000518904">
    <property type="component" value="Unassembled WGS sequence"/>
</dbReference>
<accession>A0A7Y0XD77</accession>
<dbReference type="EMBL" id="JABCLB010001932">
    <property type="protein sequence ID" value="NMU84606.1"/>
    <property type="molecule type" value="Genomic_DNA"/>
</dbReference>
<evidence type="ECO:0000313" key="2">
    <source>
        <dbReference type="Proteomes" id="UP000518904"/>
    </source>
</evidence>
<dbReference type="AlphaFoldDB" id="A0A7Y0XD77"/>
<sequence>EKNSGAIGKAIANIFGPEGSEIRLNNDIFRLVTDITPEKVKDLPFIYLDCGTEDFIFSQSRDFSALLIEKKIPHEFR</sequence>
<name>A0A7Y0XD77_VIBPH</name>
<feature type="non-terminal residue" evidence="1">
    <location>
        <position position="1"/>
    </location>
</feature>
<dbReference type="InterPro" id="IPR029058">
    <property type="entry name" value="AB_hydrolase_fold"/>
</dbReference>
<organism evidence="1 2">
    <name type="scientific">Vibrio parahaemolyticus</name>
    <dbReference type="NCBI Taxonomy" id="670"/>
    <lineage>
        <taxon>Bacteria</taxon>
        <taxon>Pseudomonadati</taxon>
        <taxon>Pseudomonadota</taxon>
        <taxon>Gammaproteobacteria</taxon>
        <taxon>Vibrionales</taxon>
        <taxon>Vibrionaceae</taxon>
        <taxon>Vibrio</taxon>
    </lineage>
</organism>
<proteinExistence type="predicted"/>
<gene>
    <name evidence="1" type="ORF">HKB16_17190</name>
</gene>
<feature type="non-terminal residue" evidence="1">
    <location>
        <position position="77"/>
    </location>
</feature>
<dbReference type="Gene3D" id="3.40.50.1820">
    <property type="entry name" value="alpha/beta hydrolase"/>
    <property type="match status" value="1"/>
</dbReference>
<evidence type="ECO:0000313" key="1">
    <source>
        <dbReference type="EMBL" id="NMU84606.1"/>
    </source>
</evidence>